<evidence type="ECO:0000256" key="2">
    <source>
        <dbReference type="ARBA" id="ARBA00022723"/>
    </source>
</evidence>
<feature type="compositionally biased region" description="Low complexity" evidence="6">
    <location>
        <begin position="186"/>
        <end position="207"/>
    </location>
</feature>
<dbReference type="CDD" id="cd00143">
    <property type="entry name" value="PP2Cc"/>
    <property type="match status" value="1"/>
</dbReference>
<feature type="region of interest" description="Disordered" evidence="6">
    <location>
        <begin position="124"/>
        <end position="213"/>
    </location>
</feature>
<dbReference type="PANTHER" id="PTHR13832">
    <property type="entry name" value="PROTEIN PHOSPHATASE 2C"/>
    <property type="match status" value="1"/>
</dbReference>
<evidence type="ECO:0000256" key="6">
    <source>
        <dbReference type="SAM" id="MobiDB-lite"/>
    </source>
</evidence>
<name>A0A9P7G5A5_9AGAR</name>
<feature type="non-terminal residue" evidence="8">
    <location>
        <position position="375"/>
    </location>
</feature>
<evidence type="ECO:0000256" key="4">
    <source>
        <dbReference type="ARBA" id="ARBA00022912"/>
    </source>
</evidence>
<protein>
    <recommendedName>
        <fullName evidence="7">PPM-type phosphatase domain-containing protein</fullName>
    </recommendedName>
</protein>
<comment type="similarity">
    <text evidence="1 5">Belongs to the PP2C family.</text>
</comment>
<dbReference type="GO" id="GO:0046872">
    <property type="term" value="F:metal ion binding"/>
    <property type="evidence" value="ECO:0007669"/>
    <property type="project" value="UniProtKB-KW"/>
</dbReference>
<evidence type="ECO:0000256" key="1">
    <source>
        <dbReference type="ARBA" id="ARBA00006702"/>
    </source>
</evidence>
<sequence>ILNRHATKNSAFQVGVSEDKGARRTMEDAHSFVVDFDAVRGQGFFAVFDGHAGKHAAEWCGSHFHEYLLTSLHVSHKLPIPDILNETFHRVDESLSRMCEESEGKIHSGCTAVTAFLRIEDSEGHQPFINTPPQSPLSESPGSGNGNDAESAHSSGAESNGNAPDEHKKPKKKSLSGSRIKKALKSLTSSVSGTSTPSSTRPASPTASRKDVALGTTVTIPPVGARRVLYTANAGDARAVLCRGGKAVRLTYDHKGSDKQEAKRITDAGGFVMSGRVNGVLAVTRSLGDSSMKEFVVGAPYTTETVLCEEDEFLVLACDGLWDVANDQSVVDLVREIADAQVASTKLLKYALSQHTTDNVTVLVIRFKHVSSQTA</sequence>
<dbReference type="AlphaFoldDB" id="A0A9P7G5A5"/>
<dbReference type="SMART" id="SM00331">
    <property type="entry name" value="PP2C_SIG"/>
    <property type="match status" value="1"/>
</dbReference>
<gene>
    <name evidence="8" type="ORF">DXG03_007255</name>
</gene>
<dbReference type="Proteomes" id="UP000775547">
    <property type="component" value="Unassembled WGS sequence"/>
</dbReference>
<dbReference type="InterPro" id="IPR015655">
    <property type="entry name" value="PP2C"/>
</dbReference>
<evidence type="ECO:0000313" key="9">
    <source>
        <dbReference type="Proteomes" id="UP000775547"/>
    </source>
</evidence>
<dbReference type="InterPro" id="IPR000222">
    <property type="entry name" value="PP2C_BS"/>
</dbReference>
<dbReference type="Pfam" id="PF00481">
    <property type="entry name" value="PP2C"/>
    <property type="match status" value="2"/>
</dbReference>
<comment type="caution">
    <text evidence="8">The sequence shown here is derived from an EMBL/GenBank/DDBJ whole genome shotgun (WGS) entry which is preliminary data.</text>
</comment>
<feature type="compositionally biased region" description="Polar residues" evidence="6">
    <location>
        <begin position="128"/>
        <end position="162"/>
    </location>
</feature>
<reference evidence="8" key="2">
    <citation type="submission" date="2021-10" db="EMBL/GenBank/DDBJ databases">
        <title>Phylogenomics reveals ancestral predisposition of the termite-cultivated fungus Termitomyces towards a domesticated lifestyle.</title>
        <authorList>
            <person name="Auxier B."/>
            <person name="Grum-Grzhimaylo A."/>
            <person name="Cardenas M.E."/>
            <person name="Lodge J.D."/>
            <person name="Laessoe T."/>
            <person name="Pedersen O."/>
            <person name="Smith M.E."/>
            <person name="Kuyper T.W."/>
            <person name="Franco-Molano E.A."/>
            <person name="Baroni T.J."/>
            <person name="Aanen D.K."/>
        </authorList>
    </citation>
    <scope>NUCLEOTIDE SEQUENCE</scope>
    <source>
        <strain evidence="8">AP01</strain>
        <tissue evidence="8">Mycelium</tissue>
    </source>
</reference>
<evidence type="ECO:0000256" key="5">
    <source>
        <dbReference type="RuleBase" id="RU003465"/>
    </source>
</evidence>
<keyword evidence="4 5" id="KW-0904">Protein phosphatase</keyword>
<dbReference type="PROSITE" id="PS01032">
    <property type="entry name" value="PPM_1"/>
    <property type="match status" value="1"/>
</dbReference>
<keyword evidence="3 5" id="KW-0378">Hydrolase</keyword>
<dbReference type="PROSITE" id="PS51746">
    <property type="entry name" value="PPM_2"/>
    <property type="match status" value="1"/>
</dbReference>
<dbReference type="GO" id="GO:0004722">
    <property type="term" value="F:protein serine/threonine phosphatase activity"/>
    <property type="evidence" value="ECO:0007669"/>
    <property type="project" value="InterPro"/>
</dbReference>
<evidence type="ECO:0000259" key="7">
    <source>
        <dbReference type="PROSITE" id="PS51746"/>
    </source>
</evidence>
<keyword evidence="2" id="KW-0479">Metal-binding</keyword>
<dbReference type="SMART" id="SM00332">
    <property type="entry name" value="PP2Cc"/>
    <property type="match status" value="1"/>
</dbReference>
<proteinExistence type="inferred from homology"/>
<feature type="domain" description="PPM-type phosphatase" evidence="7">
    <location>
        <begin position="13"/>
        <end position="367"/>
    </location>
</feature>
<dbReference type="OrthoDB" id="10264738at2759"/>
<reference evidence="8" key="1">
    <citation type="submission" date="2020-07" db="EMBL/GenBank/DDBJ databases">
        <authorList>
            <person name="Nieuwenhuis M."/>
            <person name="Van De Peppel L.J.J."/>
        </authorList>
    </citation>
    <scope>NUCLEOTIDE SEQUENCE</scope>
    <source>
        <strain evidence="8">AP01</strain>
        <tissue evidence="8">Mycelium</tissue>
    </source>
</reference>
<dbReference type="Gene3D" id="3.60.40.10">
    <property type="entry name" value="PPM-type phosphatase domain"/>
    <property type="match status" value="1"/>
</dbReference>
<keyword evidence="9" id="KW-1185">Reference proteome</keyword>
<evidence type="ECO:0000256" key="3">
    <source>
        <dbReference type="ARBA" id="ARBA00022801"/>
    </source>
</evidence>
<accession>A0A9P7G5A5</accession>
<organism evidence="8 9">
    <name type="scientific">Asterophora parasitica</name>
    <dbReference type="NCBI Taxonomy" id="117018"/>
    <lineage>
        <taxon>Eukaryota</taxon>
        <taxon>Fungi</taxon>
        <taxon>Dikarya</taxon>
        <taxon>Basidiomycota</taxon>
        <taxon>Agaricomycotina</taxon>
        <taxon>Agaricomycetes</taxon>
        <taxon>Agaricomycetidae</taxon>
        <taxon>Agaricales</taxon>
        <taxon>Tricholomatineae</taxon>
        <taxon>Lyophyllaceae</taxon>
        <taxon>Asterophora</taxon>
    </lineage>
</organism>
<dbReference type="InterPro" id="IPR036457">
    <property type="entry name" value="PPM-type-like_dom_sf"/>
</dbReference>
<evidence type="ECO:0000313" key="8">
    <source>
        <dbReference type="EMBL" id="KAG5640767.1"/>
    </source>
</evidence>
<dbReference type="PANTHER" id="PTHR13832:SF837">
    <property type="entry name" value="PROTEIN PHOSPHATASE 2C-LIKE DOMAIN-CONTAINING PROTEIN 1"/>
    <property type="match status" value="1"/>
</dbReference>
<dbReference type="EMBL" id="JABCKV010000517">
    <property type="protein sequence ID" value="KAG5640767.1"/>
    <property type="molecule type" value="Genomic_DNA"/>
</dbReference>
<feature type="compositionally biased region" description="Basic residues" evidence="6">
    <location>
        <begin position="169"/>
        <end position="184"/>
    </location>
</feature>
<dbReference type="SUPFAM" id="SSF81606">
    <property type="entry name" value="PP2C-like"/>
    <property type="match status" value="2"/>
</dbReference>
<dbReference type="InterPro" id="IPR001932">
    <property type="entry name" value="PPM-type_phosphatase-like_dom"/>
</dbReference>